<feature type="chain" id="PRO_5045739565" evidence="1">
    <location>
        <begin position="32"/>
        <end position="588"/>
    </location>
</feature>
<dbReference type="PANTHER" id="PTHR10357:SF209">
    <property type="entry name" value="PERIPLASMIC ALPHA-AMYLASE"/>
    <property type="match status" value="1"/>
</dbReference>
<evidence type="ECO:0000313" key="4">
    <source>
        <dbReference type="Proteomes" id="UP001056201"/>
    </source>
</evidence>
<gene>
    <name evidence="3" type="ORF">MW290_12970</name>
</gene>
<reference evidence="3" key="1">
    <citation type="submission" date="2022-05" db="EMBL/GenBank/DDBJ databases">
        <title>An RpoN-dependent PEP-CTERM gene is involved in floc formation of an Aquincola tertiaricarbonis strain.</title>
        <authorList>
            <person name="Qiu D."/>
            <person name="Xia M."/>
        </authorList>
    </citation>
    <scope>NUCLEOTIDE SEQUENCE</scope>
    <source>
        <strain evidence="3">RN12</strain>
    </source>
</reference>
<dbReference type="Pfam" id="PF00128">
    <property type="entry name" value="Alpha-amylase"/>
    <property type="match status" value="2"/>
</dbReference>
<evidence type="ECO:0000256" key="1">
    <source>
        <dbReference type="SAM" id="SignalP"/>
    </source>
</evidence>
<dbReference type="InterPro" id="IPR017853">
    <property type="entry name" value="GH"/>
</dbReference>
<dbReference type="Proteomes" id="UP001056201">
    <property type="component" value="Chromosome 1"/>
</dbReference>
<evidence type="ECO:0000259" key="2">
    <source>
        <dbReference type="SMART" id="SM00642"/>
    </source>
</evidence>
<proteinExistence type="predicted"/>
<organism evidence="3 4">
    <name type="scientific">Aquincola tertiaricarbonis</name>
    <dbReference type="NCBI Taxonomy" id="391953"/>
    <lineage>
        <taxon>Bacteria</taxon>
        <taxon>Pseudomonadati</taxon>
        <taxon>Pseudomonadota</taxon>
        <taxon>Betaproteobacteria</taxon>
        <taxon>Burkholderiales</taxon>
        <taxon>Sphaerotilaceae</taxon>
        <taxon>Aquincola</taxon>
    </lineage>
</organism>
<feature type="domain" description="Glycosyl hydrolase family 13 catalytic" evidence="2">
    <location>
        <begin position="75"/>
        <end position="500"/>
    </location>
</feature>
<dbReference type="InterPro" id="IPR006047">
    <property type="entry name" value="GH13_cat_dom"/>
</dbReference>
<dbReference type="RefSeq" id="WP_250195067.1">
    <property type="nucleotide sequence ID" value="NZ_CP097635.1"/>
</dbReference>
<accession>A0ABY4S315</accession>
<name>A0ABY4S315_AQUTE</name>
<protein>
    <submittedName>
        <fullName evidence="3">Alpha-amylase family glycosyl hydrolase</fullName>
    </submittedName>
</protein>
<dbReference type="PROSITE" id="PS51257">
    <property type="entry name" value="PROKAR_LIPOPROTEIN"/>
    <property type="match status" value="1"/>
</dbReference>
<dbReference type="Gene3D" id="3.20.20.80">
    <property type="entry name" value="Glycosidases"/>
    <property type="match status" value="2"/>
</dbReference>
<dbReference type="SUPFAM" id="SSF51445">
    <property type="entry name" value="(Trans)glycosidases"/>
    <property type="match status" value="1"/>
</dbReference>
<keyword evidence="4" id="KW-1185">Reference proteome</keyword>
<evidence type="ECO:0000313" key="3">
    <source>
        <dbReference type="EMBL" id="URI06804.1"/>
    </source>
</evidence>
<dbReference type="EMBL" id="CP097635">
    <property type="protein sequence ID" value="URI06804.1"/>
    <property type="molecule type" value="Genomic_DNA"/>
</dbReference>
<sequence length="588" mass="64693">MKPAHAPRARRRAAALRLAPLAAALWLCACAATGPAVGPAATPPVTSTATVPAAAATARPVAVPGSFADNPIVYFVITDRFANGDPTNDGAYGRQREPGNDAGTFHGGDLRGLKQKLDEGWFRQLGVNAIWITAPYEQIHGWTQGGQASFKHYGYHGYYALDYTRLDQAMGTPDDLRALVDAAHAQGIRILFDVVMNHPGYLDLQTARELLPEVLWPGSEQATLKNYHSFFDYNSFEFGKWWGRDWVRAGLPGYTDPGRDDLTSQLAHLPDFRTENPQPVKLPEFLRRKADTGAVDLPNTSVRGYLVRWLTDWVREYGIDGFRADTVKHVEPEAWAELKREATKALADWKARHPQRKIDDAPFWMVGEYWGQGPSRSPLHDSGFDALLDFDFQQRAAQYTRPEALFARYAATYAGRPGFSNLAYLSSHDTTLFDRARLHEAATALMLAPGGVQIFYGDETARPPGEAPRGDEQQATRSDMNWGSVDAALLAHWRKLGSFRQRHVALARGRHAQLQAAPYAFSRVDAASGDAVVVAMDVSAAGPVNVAGVFAEGERLVDAYSGQAHVVQGGQVQLQPQRLVLLERAPAR</sequence>
<dbReference type="GO" id="GO:0016787">
    <property type="term" value="F:hydrolase activity"/>
    <property type="evidence" value="ECO:0007669"/>
    <property type="project" value="UniProtKB-KW"/>
</dbReference>
<dbReference type="PANTHER" id="PTHR10357">
    <property type="entry name" value="ALPHA-AMYLASE FAMILY MEMBER"/>
    <property type="match status" value="1"/>
</dbReference>
<keyword evidence="3" id="KW-0378">Hydrolase</keyword>
<keyword evidence="1" id="KW-0732">Signal</keyword>
<feature type="signal peptide" evidence="1">
    <location>
        <begin position="1"/>
        <end position="31"/>
    </location>
</feature>
<dbReference type="SMART" id="SM00642">
    <property type="entry name" value="Aamy"/>
    <property type="match status" value="1"/>
</dbReference>